<name>A0A7H0XG15_9CAUD</name>
<accession>A0A7H0XG15</accession>
<protein>
    <submittedName>
        <fullName evidence="1">Uncharacterized protein</fullName>
    </submittedName>
</protein>
<evidence type="ECO:0000313" key="2">
    <source>
        <dbReference type="Proteomes" id="UP000516415"/>
    </source>
</evidence>
<organism evidence="1 2">
    <name type="scientific">Pseudomonas phage phiK7A1</name>
    <dbReference type="NCBI Taxonomy" id="2759194"/>
    <lineage>
        <taxon>Viruses</taxon>
        <taxon>Duplodnaviria</taxon>
        <taxon>Heunggongvirae</taxon>
        <taxon>Uroviricota</taxon>
        <taxon>Caudoviricetes</taxon>
        <taxon>Vandenendeviridae</taxon>
        <taxon>Gorskivirinae</taxon>
        <taxon>Torinovirus</taxon>
        <taxon>Torinovirus K7A1</taxon>
    </lineage>
</organism>
<gene>
    <name evidence="1" type="ORF">phiK7A1_167</name>
</gene>
<reference evidence="1 2" key="1">
    <citation type="submission" date="2020-07" db="EMBL/GenBank/DDBJ databases">
        <authorList>
            <person name="Martino G."/>
            <person name="Holtappels D."/>
            <person name="Wagemans J."/>
            <person name="Lavigne R."/>
            <person name="Turina M."/>
            <person name="Ciuffo M."/>
        </authorList>
    </citation>
    <scope>NUCLEOTIDE SEQUENCE [LARGE SCALE GENOMIC DNA]</scope>
</reference>
<proteinExistence type="predicted"/>
<sequence>MFVLALFLCGFAECNGYVIATDTEWNTQAPCETALVRESNQMAKVWGGNPKGVQAYLNRFNVKEDPQTLVDYDYTCEWIADRDIP</sequence>
<evidence type="ECO:0000313" key="1">
    <source>
        <dbReference type="EMBL" id="QNR53955.1"/>
    </source>
</evidence>
<dbReference type="Proteomes" id="UP000516415">
    <property type="component" value="Segment"/>
</dbReference>
<keyword evidence="2" id="KW-1185">Reference proteome</keyword>
<dbReference type="EMBL" id="MT740307">
    <property type="protein sequence ID" value="QNR53955.1"/>
    <property type="molecule type" value="Genomic_DNA"/>
</dbReference>